<gene>
    <name evidence="1" type="ORF">BRLA_c013390</name>
</gene>
<evidence type="ECO:0000313" key="2">
    <source>
        <dbReference type="Proteomes" id="UP000005850"/>
    </source>
</evidence>
<accession>A0A075R3D7</accession>
<dbReference type="Proteomes" id="UP000005850">
    <property type="component" value="Chromosome"/>
</dbReference>
<dbReference type="EMBL" id="CP007806">
    <property type="protein sequence ID" value="AIG25678.1"/>
    <property type="molecule type" value="Genomic_DNA"/>
</dbReference>
<dbReference type="KEGG" id="blr:BRLA_c013390"/>
<sequence>MRTYTFLFETKTNRWEERVEANSMLDAARKAKVLAIEKSKALATKIMFSFYHVRAV</sequence>
<dbReference type="AlphaFoldDB" id="A0A075R3D7"/>
<organism evidence="1 2">
    <name type="scientific">Brevibacillus laterosporus LMG 15441</name>
    <dbReference type="NCBI Taxonomy" id="1042163"/>
    <lineage>
        <taxon>Bacteria</taxon>
        <taxon>Bacillati</taxon>
        <taxon>Bacillota</taxon>
        <taxon>Bacilli</taxon>
        <taxon>Bacillales</taxon>
        <taxon>Paenibacillaceae</taxon>
        <taxon>Brevibacillus</taxon>
    </lineage>
</organism>
<protein>
    <submittedName>
        <fullName evidence="1">Uncharacterized protein</fullName>
    </submittedName>
</protein>
<reference evidence="1 2" key="1">
    <citation type="journal article" date="2011" name="J. Bacteriol.">
        <title>Genome sequence of Brevibacillus laterosporus LMG 15441, a pathogen of invertebrates.</title>
        <authorList>
            <person name="Djukic M."/>
            <person name="Poehlein A."/>
            <person name="Thurmer A."/>
            <person name="Daniel R."/>
        </authorList>
    </citation>
    <scope>NUCLEOTIDE SEQUENCE [LARGE SCALE GENOMIC DNA]</scope>
    <source>
        <strain evidence="1 2">LMG 15441</strain>
    </source>
</reference>
<dbReference type="HOGENOM" id="CLU_198819_0_0_9"/>
<keyword evidence="2" id="KW-1185">Reference proteome</keyword>
<name>A0A075R3D7_BRELA</name>
<proteinExistence type="predicted"/>
<evidence type="ECO:0000313" key="1">
    <source>
        <dbReference type="EMBL" id="AIG25678.1"/>
    </source>
</evidence>
<dbReference type="RefSeq" id="WP_003343153.1">
    <property type="nucleotide sequence ID" value="NZ_CP007806.1"/>
</dbReference>